<sequence>MNIQNQTKSLQMDDYLDLLNYATQMKDEAWRQSIMEQIRSCAAKSVQQEELPARSDLWVRFDALNDELLELFKQLKEETDLKVKKKVTEQIWQLKYERVTISRQLESIVNAKPSST</sequence>
<name>A0ABR8SXS7_9BACL</name>
<dbReference type="EMBL" id="JACSQL010000003">
    <property type="protein sequence ID" value="MBD7968290.1"/>
    <property type="molecule type" value="Genomic_DNA"/>
</dbReference>
<reference evidence="1 2" key="1">
    <citation type="submission" date="2020-08" db="EMBL/GenBank/DDBJ databases">
        <title>A Genomic Blueprint of the Chicken Gut Microbiome.</title>
        <authorList>
            <person name="Gilroy R."/>
            <person name="Ravi A."/>
            <person name="Getino M."/>
            <person name="Pursley I."/>
            <person name="Horton D.L."/>
            <person name="Alikhan N.-F."/>
            <person name="Baker D."/>
            <person name="Gharbi K."/>
            <person name="Hall N."/>
            <person name="Watson M."/>
            <person name="Adriaenssens E.M."/>
            <person name="Foster-Nyarko E."/>
            <person name="Jarju S."/>
            <person name="Secka A."/>
            <person name="Antonio M."/>
            <person name="Oren A."/>
            <person name="Chaudhuri R."/>
            <person name="La Ragione R.M."/>
            <person name="Hildebrand F."/>
            <person name="Pallen M.J."/>
        </authorList>
    </citation>
    <scope>NUCLEOTIDE SEQUENCE [LARGE SCALE GENOMIC DNA]</scope>
    <source>
        <strain evidence="1 2">Sa2BVA9</strain>
    </source>
</reference>
<gene>
    <name evidence="1" type="ORF">H9647_09455</name>
</gene>
<proteinExistence type="predicted"/>
<dbReference type="Proteomes" id="UP000608071">
    <property type="component" value="Unassembled WGS sequence"/>
</dbReference>
<protein>
    <recommendedName>
        <fullName evidence="3">Flagellar protein FliT</fullName>
    </recommendedName>
</protein>
<organism evidence="1 2">
    <name type="scientific">Paenibacillus gallinarum</name>
    <dbReference type="NCBI Taxonomy" id="2762232"/>
    <lineage>
        <taxon>Bacteria</taxon>
        <taxon>Bacillati</taxon>
        <taxon>Bacillota</taxon>
        <taxon>Bacilli</taxon>
        <taxon>Bacillales</taxon>
        <taxon>Paenibacillaceae</taxon>
        <taxon>Paenibacillus</taxon>
    </lineage>
</organism>
<evidence type="ECO:0008006" key="3">
    <source>
        <dbReference type="Google" id="ProtNLM"/>
    </source>
</evidence>
<evidence type="ECO:0000313" key="1">
    <source>
        <dbReference type="EMBL" id="MBD7968290.1"/>
    </source>
</evidence>
<keyword evidence="2" id="KW-1185">Reference proteome</keyword>
<accession>A0ABR8SXS7</accession>
<evidence type="ECO:0000313" key="2">
    <source>
        <dbReference type="Proteomes" id="UP000608071"/>
    </source>
</evidence>
<comment type="caution">
    <text evidence="1">The sequence shown here is derived from an EMBL/GenBank/DDBJ whole genome shotgun (WGS) entry which is preliminary data.</text>
</comment>
<dbReference type="RefSeq" id="WP_191799532.1">
    <property type="nucleotide sequence ID" value="NZ_JACSQL010000003.1"/>
</dbReference>